<evidence type="ECO:0000256" key="2">
    <source>
        <dbReference type="ARBA" id="ARBA00022777"/>
    </source>
</evidence>
<evidence type="ECO:0000313" key="5">
    <source>
        <dbReference type="Proteomes" id="UP001203423"/>
    </source>
</evidence>
<keyword evidence="2 4" id="KW-0418">Kinase</keyword>
<reference evidence="4 5" key="1">
    <citation type="submission" date="2022-01" db="EMBL/GenBank/DDBJ databases">
        <title>Whole genome-based taxonomy of the Shewanellaceae.</title>
        <authorList>
            <person name="Martin-Rodriguez A.J."/>
        </authorList>
    </citation>
    <scope>NUCLEOTIDE SEQUENCE [LARGE SCALE GENOMIC DNA]</scope>
    <source>
        <strain evidence="4 5">DSM 17177</strain>
    </source>
</reference>
<dbReference type="RefSeq" id="WP_248939663.1">
    <property type="nucleotide sequence ID" value="NZ_JAKIKS010000023.1"/>
</dbReference>
<dbReference type="EMBL" id="JAKIKS010000023">
    <property type="protein sequence ID" value="MCL1124381.1"/>
    <property type="molecule type" value="Genomic_DNA"/>
</dbReference>
<dbReference type="GO" id="GO:0016301">
    <property type="term" value="F:kinase activity"/>
    <property type="evidence" value="ECO:0007669"/>
    <property type="project" value="UniProtKB-KW"/>
</dbReference>
<keyword evidence="1" id="KW-0808">Transferase</keyword>
<dbReference type="PANTHER" id="PTHR10584">
    <property type="entry name" value="SUGAR KINASE"/>
    <property type="match status" value="1"/>
</dbReference>
<accession>A0ABT0L9J0</accession>
<dbReference type="Proteomes" id="UP001203423">
    <property type="component" value="Unassembled WGS sequence"/>
</dbReference>
<dbReference type="InterPro" id="IPR002173">
    <property type="entry name" value="Carboh/pur_kinase_PfkB_CS"/>
</dbReference>
<evidence type="ECO:0000259" key="3">
    <source>
        <dbReference type="Pfam" id="PF00294"/>
    </source>
</evidence>
<dbReference type="Pfam" id="PF00294">
    <property type="entry name" value="PfkB"/>
    <property type="match status" value="1"/>
</dbReference>
<feature type="domain" description="Carbohydrate kinase PfkB" evidence="3">
    <location>
        <begin position="21"/>
        <end position="302"/>
    </location>
</feature>
<sequence length="320" mass="34130">MKKYDCIFAGEICIDLPINPIPLDVPIIEHSPIELSSIDYVAGGVVSNGCMVLSTLGLQAVALGCVGQDVWADVLLEKLHDHGVDISHIISLPEATSACLVLVGSQGGHCFAYHAGASQKLNASMMLENMDIYHQSRYLMLGYYGLMRSLTPDLQYVLPKIKKTGCRIALDAAFGGGKLQPLDNILPYLDIYIPSYEEASQQTGEAEPHKMLQCFRQYSRSDTLLGIKLGANGALLSPSKGEFITIDPVILSSEVKDTTGAGDSFYAGLIAGLIKGYSVEASAKIASAAGACCITEIGTIAGVKNFQQTCQFAGVKVFPT</sequence>
<dbReference type="PANTHER" id="PTHR10584:SF166">
    <property type="entry name" value="RIBOKINASE"/>
    <property type="match status" value="1"/>
</dbReference>
<protein>
    <submittedName>
        <fullName evidence="4">Carbohydrate kinase family protein</fullName>
    </submittedName>
</protein>
<dbReference type="InterPro" id="IPR011611">
    <property type="entry name" value="PfkB_dom"/>
</dbReference>
<name>A0ABT0L9J0_9GAMM</name>
<dbReference type="PROSITE" id="PS00584">
    <property type="entry name" value="PFKB_KINASES_2"/>
    <property type="match status" value="1"/>
</dbReference>
<dbReference type="Gene3D" id="3.40.1190.20">
    <property type="match status" value="1"/>
</dbReference>
<gene>
    <name evidence="4" type="ORF">L2764_07820</name>
</gene>
<comment type="caution">
    <text evidence="4">The sequence shown here is derived from an EMBL/GenBank/DDBJ whole genome shotgun (WGS) entry which is preliminary data.</text>
</comment>
<evidence type="ECO:0000256" key="1">
    <source>
        <dbReference type="ARBA" id="ARBA00022679"/>
    </source>
</evidence>
<proteinExistence type="predicted"/>
<evidence type="ECO:0000313" key="4">
    <source>
        <dbReference type="EMBL" id="MCL1124381.1"/>
    </source>
</evidence>
<organism evidence="4 5">
    <name type="scientific">Shewanella surugensis</name>
    <dbReference type="NCBI Taxonomy" id="212020"/>
    <lineage>
        <taxon>Bacteria</taxon>
        <taxon>Pseudomonadati</taxon>
        <taxon>Pseudomonadota</taxon>
        <taxon>Gammaproteobacteria</taxon>
        <taxon>Alteromonadales</taxon>
        <taxon>Shewanellaceae</taxon>
        <taxon>Shewanella</taxon>
    </lineage>
</organism>
<dbReference type="InterPro" id="IPR029056">
    <property type="entry name" value="Ribokinase-like"/>
</dbReference>
<keyword evidence="5" id="KW-1185">Reference proteome</keyword>
<dbReference type="SUPFAM" id="SSF53613">
    <property type="entry name" value="Ribokinase-like"/>
    <property type="match status" value="1"/>
</dbReference>